<dbReference type="Gene3D" id="2.60.40.2840">
    <property type="match status" value="1"/>
</dbReference>
<comment type="caution">
    <text evidence="4">The sequence shown here is derived from an EMBL/GenBank/DDBJ whole genome shotgun (WGS) entry which is preliminary data.</text>
</comment>
<dbReference type="Proteomes" id="UP001619887">
    <property type="component" value="Unassembled WGS sequence"/>
</dbReference>
<protein>
    <recommendedName>
        <fullName evidence="3">Inositol polyphosphate-related phosphatase domain-containing protein</fullName>
    </recommendedName>
</protein>
<dbReference type="PANTHER" id="PTHR11200">
    <property type="entry name" value="INOSITOL 5-PHOSPHATASE"/>
    <property type="match status" value="1"/>
</dbReference>
<feature type="compositionally biased region" description="Acidic residues" evidence="2">
    <location>
        <begin position="306"/>
        <end position="320"/>
    </location>
</feature>
<gene>
    <name evidence="4" type="ORF">OYC64_007406</name>
</gene>
<dbReference type="GO" id="GO:0016791">
    <property type="term" value="F:phosphatase activity"/>
    <property type="evidence" value="ECO:0007669"/>
    <property type="project" value="UniProtKB-ARBA"/>
</dbReference>
<dbReference type="InterPro" id="IPR046985">
    <property type="entry name" value="IP5"/>
</dbReference>
<proteinExistence type="inferred from homology"/>
<dbReference type="FunFam" id="3.60.10.10:FF:000066">
    <property type="entry name" value="Inositol polyphosphate-5-phosphatase Kb"/>
    <property type="match status" value="1"/>
</dbReference>
<reference evidence="4 5" key="2">
    <citation type="journal article" date="2024" name="G3 (Bethesda)">
        <title>The genome of the cryopelagic Antarctic bald notothen, Trematomus borchgrevinki.</title>
        <authorList>
            <person name="Rayamajhi N."/>
            <person name="Rivera-Colon A.G."/>
            <person name="Minhas B.F."/>
            <person name="Cheng C.C."/>
            <person name="Catchen J.M."/>
        </authorList>
    </citation>
    <scope>NUCLEOTIDE SEQUENCE [LARGE SCALE GENOMIC DNA]</scope>
    <source>
        <strain evidence="4">AGRC-2024</strain>
    </source>
</reference>
<dbReference type="EMBL" id="JBIYXZ010002075">
    <property type="protein sequence ID" value="KAL3056916.1"/>
    <property type="molecule type" value="Genomic_DNA"/>
</dbReference>
<dbReference type="FunFam" id="2.60.40.2840:FF:000003">
    <property type="entry name" value="Phosphatidylinositol 4,5-bisphosphate 5-phosphatase A"/>
    <property type="match status" value="1"/>
</dbReference>
<dbReference type="SMART" id="SM00128">
    <property type="entry name" value="IPPc"/>
    <property type="match status" value="1"/>
</dbReference>
<evidence type="ECO:0000256" key="1">
    <source>
        <dbReference type="ARBA" id="ARBA00005910"/>
    </source>
</evidence>
<accession>A0ABD2GS78</accession>
<dbReference type="InterPro" id="IPR041611">
    <property type="entry name" value="SKICH"/>
</dbReference>
<feature type="region of interest" description="Disordered" evidence="2">
    <location>
        <begin position="299"/>
        <end position="320"/>
    </location>
</feature>
<dbReference type="Gene3D" id="3.60.10.10">
    <property type="entry name" value="Endonuclease/exonuclease/phosphatase"/>
    <property type="match status" value="1"/>
</dbReference>
<evidence type="ECO:0000259" key="3">
    <source>
        <dbReference type="SMART" id="SM00128"/>
    </source>
</evidence>
<dbReference type="Pfam" id="PF17751">
    <property type="entry name" value="SKICH"/>
    <property type="match status" value="1"/>
</dbReference>
<organism evidence="4 5">
    <name type="scientific">Pagothenia borchgrevinki</name>
    <name type="common">Bald rockcod</name>
    <name type="synonym">Trematomus borchgrevinki</name>
    <dbReference type="NCBI Taxonomy" id="8213"/>
    <lineage>
        <taxon>Eukaryota</taxon>
        <taxon>Metazoa</taxon>
        <taxon>Chordata</taxon>
        <taxon>Craniata</taxon>
        <taxon>Vertebrata</taxon>
        <taxon>Euteleostomi</taxon>
        <taxon>Actinopterygii</taxon>
        <taxon>Neopterygii</taxon>
        <taxon>Teleostei</taxon>
        <taxon>Neoteleostei</taxon>
        <taxon>Acanthomorphata</taxon>
        <taxon>Eupercaria</taxon>
        <taxon>Perciformes</taxon>
        <taxon>Notothenioidei</taxon>
        <taxon>Nototheniidae</taxon>
        <taxon>Pagothenia</taxon>
    </lineage>
</organism>
<keyword evidence="5" id="KW-1185">Reference proteome</keyword>
<dbReference type="AlphaFoldDB" id="A0ABD2GS78"/>
<evidence type="ECO:0000313" key="4">
    <source>
        <dbReference type="EMBL" id="KAL3056916.1"/>
    </source>
</evidence>
<dbReference type="InterPro" id="IPR000300">
    <property type="entry name" value="IPPc"/>
</dbReference>
<feature type="domain" description="Inositol polyphosphate-related phosphatase" evidence="3">
    <location>
        <begin position="20"/>
        <end position="356"/>
    </location>
</feature>
<name>A0ABD2GS78_PAGBO</name>
<dbReference type="SUPFAM" id="SSF56219">
    <property type="entry name" value="DNase I-like"/>
    <property type="match status" value="1"/>
</dbReference>
<dbReference type="InterPro" id="IPR036691">
    <property type="entry name" value="Endo/exonu/phosph_ase_sf"/>
</dbReference>
<evidence type="ECO:0000313" key="5">
    <source>
        <dbReference type="Proteomes" id="UP001619887"/>
    </source>
</evidence>
<dbReference type="Pfam" id="PF22669">
    <property type="entry name" value="Exo_endo_phos2"/>
    <property type="match status" value="1"/>
</dbReference>
<sequence length="491" mass="57048">MEENEDQTDLTLRRGNFHGDSFRLHMVTWNVATVDPPDDLTSLLHLNDPEGPDLYVIGLQEVFSGPWRFVSDTIFDDPWSQVFMSTLAPLNYVKVSSVRLQGLLLLFFCKLEHLPFIRDIQATYTRTGIYGYWGNKGGVSVRLSFYGHMLCFLNCHLAAHMNYASERVDEFEYIMDKLAFDCVKAPKIADHKLVFWFGDLNFRIQDHGMHFVRSCIEQQNYSLLWSKDQLTMMKKKEQLLQEFDEGPLDFQPTYKFDLNSDNYDSRLYRNWFGFNGKKRKPAWTDRILWRLRPAEEEEGNSALEVKEEEEEEEEKEEEEEFPLKIRQDLYTCNMEFSISDHKPVTGVFTLELKKRFTAPLVRVKAEGEWSSDLDAVVLYRAMQPFPSSSWDWIGLFKVGFSSVTDYITYTWVKDDEMNSSEEATQVYVSKEEIPVRGGDCVLCYYSGALQCVIGVSEPFKVLSSKVAIEEGFSPERINDLDQIVAGEDFLQ</sequence>
<comment type="similarity">
    <text evidence="1">Belongs to the inositol 1,4,5-trisphosphate 5-phosphatase type II family.</text>
</comment>
<dbReference type="PANTHER" id="PTHR11200:SF117">
    <property type="entry name" value="INOSITOL POLYPHOSPHATE 5-PHOSPHATASE K"/>
    <property type="match status" value="1"/>
</dbReference>
<dbReference type="CDD" id="cd09094">
    <property type="entry name" value="INPP5c_INPP5J-like"/>
    <property type="match status" value="1"/>
</dbReference>
<evidence type="ECO:0000256" key="2">
    <source>
        <dbReference type="SAM" id="MobiDB-lite"/>
    </source>
</evidence>
<reference evidence="4 5" key="1">
    <citation type="journal article" date="2022" name="G3 (Bethesda)">
        <title>Evaluating Illumina-, Nanopore-, and PacBio-based genome assembly strategies with the bald notothen, Trematomus borchgrevinki.</title>
        <authorList>
            <person name="Rayamajhi N."/>
            <person name="Cheng C.C."/>
            <person name="Catchen J.M."/>
        </authorList>
    </citation>
    <scope>NUCLEOTIDE SEQUENCE [LARGE SCALE GENOMIC DNA]</scope>
    <source>
        <strain evidence="4">AGRC-2024</strain>
    </source>
</reference>